<feature type="non-terminal residue" evidence="1">
    <location>
        <position position="48"/>
    </location>
</feature>
<proteinExistence type="predicted"/>
<evidence type="ECO:0000313" key="1">
    <source>
        <dbReference type="EMBL" id="GBN09338.1"/>
    </source>
</evidence>
<name>A0A4Y2L422_ARAVE</name>
<evidence type="ECO:0000313" key="2">
    <source>
        <dbReference type="Proteomes" id="UP000499080"/>
    </source>
</evidence>
<sequence>MEKKKRAWVMQKKREEEEKQIARDREALIVYRMWLESKNPVKHDTFSP</sequence>
<comment type="caution">
    <text evidence="1">The sequence shown here is derived from an EMBL/GenBank/DDBJ whole genome shotgun (WGS) entry which is preliminary data.</text>
</comment>
<dbReference type="OrthoDB" id="6437421at2759"/>
<gene>
    <name evidence="1" type="ORF">AVEN_132939_1</name>
</gene>
<keyword evidence="2" id="KW-1185">Reference proteome</keyword>
<dbReference type="EMBL" id="BGPR01117225">
    <property type="protein sequence ID" value="GBN09338.1"/>
    <property type="molecule type" value="Genomic_DNA"/>
</dbReference>
<protein>
    <submittedName>
        <fullName evidence="1">Uncharacterized protein</fullName>
    </submittedName>
</protein>
<reference evidence="1 2" key="1">
    <citation type="journal article" date="2019" name="Sci. Rep.">
        <title>Orb-weaving spider Araneus ventricosus genome elucidates the spidroin gene catalogue.</title>
        <authorList>
            <person name="Kono N."/>
            <person name="Nakamura H."/>
            <person name="Ohtoshi R."/>
            <person name="Moran D.A.P."/>
            <person name="Shinohara A."/>
            <person name="Yoshida Y."/>
            <person name="Fujiwara M."/>
            <person name="Mori M."/>
            <person name="Tomita M."/>
            <person name="Arakawa K."/>
        </authorList>
    </citation>
    <scope>NUCLEOTIDE SEQUENCE [LARGE SCALE GENOMIC DNA]</scope>
</reference>
<accession>A0A4Y2L422</accession>
<dbReference type="AlphaFoldDB" id="A0A4Y2L422"/>
<dbReference type="Proteomes" id="UP000499080">
    <property type="component" value="Unassembled WGS sequence"/>
</dbReference>
<organism evidence="1 2">
    <name type="scientific">Araneus ventricosus</name>
    <name type="common">Orbweaver spider</name>
    <name type="synonym">Epeira ventricosa</name>
    <dbReference type="NCBI Taxonomy" id="182803"/>
    <lineage>
        <taxon>Eukaryota</taxon>
        <taxon>Metazoa</taxon>
        <taxon>Ecdysozoa</taxon>
        <taxon>Arthropoda</taxon>
        <taxon>Chelicerata</taxon>
        <taxon>Arachnida</taxon>
        <taxon>Araneae</taxon>
        <taxon>Araneomorphae</taxon>
        <taxon>Entelegynae</taxon>
        <taxon>Araneoidea</taxon>
        <taxon>Araneidae</taxon>
        <taxon>Araneus</taxon>
    </lineage>
</organism>